<gene>
    <name evidence="1" type="ORF">F383_37024</name>
</gene>
<accession>A0A0B0M6V4</accession>
<dbReference type="Proteomes" id="UP000032142">
    <property type="component" value="Unassembled WGS sequence"/>
</dbReference>
<reference evidence="2" key="1">
    <citation type="submission" date="2014-09" db="EMBL/GenBank/DDBJ databases">
        <authorList>
            <person name="Mudge J."/>
            <person name="Ramaraj T."/>
            <person name="Lindquist I.E."/>
            <person name="Bharti A.K."/>
            <person name="Sundararajan A."/>
            <person name="Cameron C.T."/>
            <person name="Woodward J.E."/>
            <person name="May G.D."/>
            <person name="Brubaker C."/>
            <person name="Broadhvest J."/>
            <person name="Wilkins T.A."/>
        </authorList>
    </citation>
    <scope>NUCLEOTIDE SEQUENCE</scope>
    <source>
        <strain evidence="2">cv. AKA8401</strain>
    </source>
</reference>
<keyword evidence="2" id="KW-1185">Reference proteome</keyword>
<protein>
    <submittedName>
        <fullName evidence="1">Uncharacterized protein</fullName>
    </submittedName>
</protein>
<dbReference type="EMBL" id="JRRC01016243">
    <property type="protein sequence ID" value="KHF97747.1"/>
    <property type="molecule type" value="Genomic_DNA"/>
</dbReference>
<dbReference type="AlphaFoldDB" id="A0A0B0M6V4"/>
<organism evidence="1 2">
    <name type="scientific">Gossypium arboreum</name>
    <name type="common">Tree cotton</name>
    <name type="synonym">Gossypium nanking</name>
    <dbReference type="NCBI Taxonomy" id="29729"/>
    <lineage>
        <taxon>Eukaryota</taxon>
        <taxon>Viridiplantae</taxon>
        <taxon>Streptophyta</taxon>
        <taxon>Embryophyta</taxon>
        <taxon>Tracheophyta</taxon>
        <taxon>Spermatophyta</taxon>
        <taxon>Magnoliopsida</taxon>
        <taxon>eudicotyledons</taxon>
        <taxon>Gunneridae</taxon>
        <taxon>Pentapetalae</taxon>
        <taxon>rosids</taxon>
        <taxon>malvids</taxon>
        <taxon>Malvales</taxon>
        <taxon>Malvaceae</taxon>
        <taxon>Malvoideae</taxon>
        <taxon>Gossypium</taxon>
    </lineage>
</organism>
<evidence type="ECO:0000313" key="2">
    <source>
        <dbReference type="Proteomes" id="UP000032142"/>
    </source>
</evidence>
<proteinExistence type="predicted"/>
<comment type="caution">
    <text evidence="1">The sequence shown here is derived from an EMBL/GenBank/DDBJ whole genome shotgun (WGS) entry which is preliminary data.</text>
</comment>
<evidence type="ECO:0000313" key="1">
    <source>
        <dbReference type="EMBL" id="KHF97747.1"/>
    </source>
</evidence>
<name>A0A0B0M6V4_GOSAR</name>
<sequence>MDQSTFLEQFPASLTVCPLFLLV</sequence>